<protein>
    <submittedName>
        <fullName evidence="1">Uncharacterized protein</fullName>
    </submittedName>
</protein>
<accession>A0A392TYU2</accession>
<sequence length="42" mass="4698">VFTKGLCLVLSYGEQTSRCDLDMLGSGKLLYEFPVEIRTVTD</sequence>
<keyword evidence="2" id="KW-1185">Reference proteome</keyword>
<reference evidence="1 2" key="1">
    <citation type="journal article" date="2018" name="Front. Plant Sci.">
        <title>Red Clover (Trifolium pratense) and Zigzag Clover (T. medium) - A Picture of Genomic Similarities and Differences.</title>
        <authorList>
            <person name="Dluhosova J."/>
            <person name="Istvanek J."/>
            <person name="Nedelnik J."/>
            <person name="Repkova J."/>
        </authorList>
    </citation>
    <scope>NUCLEOTIDE SEQUENCE [LARGE SCALE GENOMIC DNA]</scope>
    <source>
        <strain evidence="2">cv. 10/8</strain>
        <tissue evidence="1">Leaf</tissue>
    </source>
</reference>
<comment type="caution">
    <text evidence="1">The sequence shown here is derived from an EMBL/GenBank/DDBJ whole genome shotgun (WGS) entry which is preliminary data.</text>
</comment>
<dbReference type="Proteomes" id="UP000265520">
    <property type="component" value="Unassembled WGS sequence"/>
</dbReference>
<evidence type="ECO:0000313" key="2">
    <source>
        <dbReference type="Proteomes" id="UP000265520"/>
    </source>
</evidence>
<name>A0A392TYU2_9FABA</name>
<organism evidence="1 2">
    <name type="scientific">Trifolium medium</name>
    <dbReference type="NCBI Taxonomy" id="97028"/>
    <lineage>
        <taxon>Eukaryota</taxon>
        <taxon>Viridiplantae</taxon>
        <taxon>Streptophyta</taxon>
        <taxon>Embryophyta</taxon>
        <taxon>Tracheophyta</taxon>
        <taxon>Spermatophyta</taxon>
        <taxon>Magnoliopsida</taxon>
        <taxon>eudicotyledons</taxon>
        <taxon>Gunneridae</taxon>
        <taxon>Pentapetalae</taxon>
        <taxon>rosids</taxon>
        <taxon>fabids</taxon>
        <taxon>Fabales</taxon>
        <taxon>Fabaceae</taxon>
        <taxon>Papilionoideae</taxon>
        <taxon>50 kb inversion clade</taxon>
        <taxon>NPAAA clade</taxon>
        <taxon>Hologalegina</taxon>
        <taxon>IRL clade</taxon>
        <taxon>Trifolieae</taxon>
        <taxon>Trifolium</taxon>
    </lineage>
</organism>
<proteinExistence type="predicted"/>
<feature type="non-terminal residue" evidence="1">
    <location>
        <position position="1"/>
    </location>
</feature>
<dbReference type="EMBL" id="LXQA010690747">
    <property type="protein sequence ID" value="MCI66199.1"/>
    <property type="molecule type" value="Genomic_DNA"/>
</dbReference>
<dbReference type="AlphaFoldDB" id="A0A392TYU2"/>
<evidence type="ECO:0000313" key="1">
    <source>
        <dbReference type="EMBL" id="MCI66199.1"/>
    </source>
</evidence>